<dbReference type="AlphaFoldDB" id="A0ABD1UMU2"/>
<reference evidence="2" key="1">
    <citation type="submission" date="2024-07" db="EMBL/GenBank/DDBJ databases">
        <title>Two chromosome-level genome assemblies of Korean endemic species Abeliophyllum distichum and Forsythia ovata (Oleaceae).</title>
        <authorList>
            <person name="Jang H."/>
        </authorList>
    </citation>
    <scope>NUCLEOTIDE SEQUENCE [LARGE SCALE GENOMIC DNA]</scope>
</reference>
<gene>
    <name evidence="1" type="ORF">Adt_11428</name>
</gene>
<proteinExistence type="predicted"/>
<comment type="caution">
    <text evidence="1">The sequence shown here is derived from an EMBL/GenBank/DDBJ whole genome shotgun (WGS) entry which is preliminary data.</text>
</comment>
<dbReference type="PANTHER" id="PTHR47481">
    <property type="match status" value="1"/>
</dbReference>
<dbReference type="PANTHER" id="PTHR47481:SF30">
    <property type="entry name" value="CCHC-TYPE DOMAIN-CONTAINING PROTEIN"/>
    <property type="match status" value="1"/>
</dbReference>
<protein>
    <submittedName>
        <fullName evidence="1">Transcription factor interactor and regulator CCHC(Zn) family</fullName>
    </submittedName>
</protein>
<dbReference type="Proteomes" id="UP001604336">
    <property type="component" value="Unassembled WGS sequence"/>
</dbReference>
<evidence type="ECO:0000313" key="1">
    <source>
        <dbReference type="EMBL" id="KAL2526374.1"/>
    </source>
</evidence>
<name>A0ABD1UMU2_9LAMI</name>
<keyword evidence="2" id="KW-1185">Reference proteome</keyword>
<accession>A0ABD1UMU2</accession>
<sequence length="138" mass="15484">MKIKLDRSNYSLWLAQLVRVLCAHKLMGIVDGSLPCPHYFPFDDDANLTDVVNPNFESWVKKKDQIILGWIHTSLTPTVMSTVAHSTFCLLIYWISSGATTHVTPDVTNIFDPYAYNSLDHVGGVGPQIEEDAFPKTM</sequence>
<evidence type="ECO:0000313" key="2">
    <source>
        <dbReference type="Proteomes" id="UP001604336"/>
    </source>
</evidence>
<dbReference type="EMBL" id="JBFOLK010000003">
    <property type="protein sequence ID" value="KAL2526374.1"/>
    <property type="molecule type" value="Genomic_DNA"/>
</dbReference>
<organism evidence="1 2">
    <name type="scientific">Abeliophyllum distichum</name>
    <dbReference type="NCBI Taxonomy" id="126358"/>
    <lineage>
        <taxon>Eukaryota</taxon>
        <taxon>Viridiplantae</taxon>
        <taxon>Streptophyta</taxon>
        <taxon>Embryophyta</taxon>
        <taxon>Tracheophyta</taxon>
        <taxon>Spermatophyta</taxon>
        <taxon>Magnoliopsida</taxon>
        <taxon>eudicotyledons</taxon>
        <taxon>Gunneridae</taxon>
        <taxon>Pentapetalae</taxon>
        <taxon>asterids</taxon>
        <taxon>lamiids</taxon>
        <taxon>Lamiales</taxon>
        <taxon>Oleaceae</taxon>
        <taxon>Forsythieae</taxon>
        <taxon>Abeliophyllum</taxon>
    </lineage>
</organism>